<keyword evidence="4" id="KW-1185">Reference proteome</keyword>
<keyword evidence="2" id="KW-1133">Transmembrane helix</keyword>
<evidence type="ECO:0000313" key="4">
    <source>
        <dbReference type="Proteomes" id="UP000218164"/>
    </source>
</evidence>
<dbReference type="EMBL" id="LMVP01000112">
    <property type="protein sequence ID" value="PAV13243.1"/>
    <property type="molecule type" value="Genomic_DNA"/>
</dbReference>
<comment type="similarity">
    <text evidence="1">Belongs to the UPF0228 family.</text>
</comment>
<evidence type="ECO:0000313" key="3">
    <source>
        <dbReference type="EMBL" id="PAV13243.1"/>
    </source>
</evidence>
<comment type="caution">
    <text evidence="3">The sequence shown here is derived from an EMBL/GenBank/DDBJ whole genome shotgun (WGS) entry which is preliminary data.</text>
</comment>
<dbReference type="AlphaFoldDB" id="A0A2A2HVG8"/>
<organism evidence="3 4">
    <name type="scientific">Methanosarcina spelaei</name>
    <dbReference type="NCBI Taxonomy" id="1036679"/>
    <lineage>
        <taxon>Archaea</taxon>
        <taxon>Methanobacteriati</taxon>
        <taxon>Methanobacteriota</taxon>
        <taxon>Stenosarchaea group</taxon>
        <taxon>Methanomicrobia</taxon>
        <taxon>Methanosarcinales</taxon>
        <taxon>Methanosarcinaceae</taxon>
        <taxon>Methanosarcina</taxon>
    </lineage>
</organism>
<evidence type="ECO:0000256" key="1">
    <source>
        <dbReference type="ARBA" id="ARBA00009746"/>
    </source>
</evidence>
<keyword evidence="2" id="KW-0472">Membrane</keyword>
<proteinExistence type="inferred from homology"/>
<sequence length="192" mass="22200">MITINKKKKILIFIVFLVFIALAGIFLKLPIFTPTSAGEKQSDMVAGLVIQFRAGTTEPEAKNILDDRNLPTYKFDYNIINTPGYYIIVDKNKTNDIRDELRKRPDWTDSVFPDIDKGDYYIITVTEQAIQDKNFLEILEKNNIALEKFVWCRAQFGERPMSGISKERANELKGELEMNKNVFLVEFETIFS</sequence>
<keyword evidence="2" id="KW-0812">Transmembrane</keyword>
<protein>
    <submittedName>
        <fullName evidence="3">Uncharacterized protein</fullName>
    </submittedName>
</protein>
<reference evidence="3 4" key="1">
    <citation type="journal article" date="2017" name="BMC Genomics">
        <title>Genomic analysis of methanogenic archaea reveals a shift towards energy conservation.</title>
        <authorList>
            <person name="Gilmore S.P."/>
            <person name="Henske J.K."/>
            <person name="Sexton J.A."/>
            <person name="Solomon K.V."/>
            <person name="Seppala S."/>
            <person name="Yoo J.I."/>
            <person name="Huyett L.M."/>
            <person name="Pressman A."/>
            <person name="Cogan J.Z."/>
            <person name="Kivenson V."/>
            <person name="Peng X."/>
            <person name="Tan Y."/>
            <person name="Valentine D.L."/>
            <person name="O'Malley M.A."/>
        </authorList>
    </citation>
    <scope>NUCLEOTIDE SEQUENCE [LARGE SCALE GENOMIC DNA]</scope>
    <source>
        <strain evidence="3 4">MC-15</strain>
    </source>
</reference>
<dbReference type="InterPro" id="IPR008887">
    <property type="entry name" value="UPF0228"/>
</dbReference>
<name>A0A2A2HVG8_9EURY</name>
<dbReference type="Proteomes" id="UP000218164">
    <property type="component" value="Unassembled WGS sequence"/>
</dbReference>
<feature type="transmembrane region" description="Helical" evidence="2">
    <location>
        <begin position="12"/>
        <end position="32"/>
    </location>
</feature>
<dbReference type="Pfam" id="PF05727">
    <property type="entry name" value="UPF0228"/>
    <property type="match status" value="1"/>
</dbReference>
<accession>A0A2A2HVG8</accession>
<gene>
    <name evidence="3" type="ORF">ASJ81_00940</name>
</gene>
<evidence type="ECO:0000256" key="2">
    <source>
        <dbReference type="SAM" id="Phobius"/>
    </source>
</evidence>